<reference evidence="2 3" key="1">
    <citation type="submission" date="2017-12" db="EMBL/GenBank/DDBJ databases">
        <title>Hemimetabolous genomes reveal molecular basis of termite eusociality.</title>
        <authorList>
            <person name="Harrison M.C."/>
            <person name="Jongepier E."/>
            <person name="Robertson H.M."/>
            <person name="Arning N."/>
            <person name="Bitard-Feildel T."/>
            <person name="Chao H."/>
            <person name="Childers C.P."/>
            <person name="Dinh H."/>
            <person name="Doddapaneni H."/>
            <person name="Dugan S."/>
            <person name="Gowin J."/>
            <person name="Greiner C."/>
            <person name="Han Y."/>
            <person name="Hu H."/>
            <person name="Hughes D.S.T."/>
            <person name="Huylmans A.-K."/>
            <person name="Kemena C."/>
            <person name="Kremer L.P.M."/>
            <person name="Lee S.L."/>
            <person name="Lopez-Ezquerra A."/>
            <person name="Mallet L."/>
            <person name="Monroy-Kuhn J.M."/>
            <person name="Moser A."/>
            <person name="Murali S.C."/>
            <person name="Muzny D.M."/>
            <person name="Otani S."/>
            <person name="Piulachs M.-D."/>
            <person name="Poelchau M."/>
            <person name="Qu J."/>
            <person name="Schaub F."/>
            <person name="Wada-Katsumata A."/>
            <person name="Worley K.C."/>
            <person name="Xie Q."/>
            <person name="Ylla G."/>
            <person name="Poulsen M."/>
            <person name="Gibbs R.A."/>
            <person name="Schal C."/>
            <person name="Richards S."/>
            <person name="Belles X."/>
            <person name="Korb J."/>
            <person name="Bornberg-Bauer E."/>
        </authorList>
    </citation>
    <scope>NUCLEOTIDE SEQUENCE [LARGE SCALE GENOMIC DNA]</scope>
    <source>
        <tissue evidence="2">Whole body</tissue>
    </source>
</reference>
<feature type="region of interest" description="Disordered" evidence="1">
    <location>
        <begin position="224"/>
        <end position="296"/>
    </location>
</feature>
<evidence type="ECO:0000256" key="1">
    <source>
        <dbReference type="SAM" id="MobiDB-lite"/>
    </source>
</evidence>
<dbReference type="InParanoid" id="A0A2J7PLC7"/>
<dbReference type="Proteomes" id="UP000235965">
    <property type="component" value="Unassembled WGS sequence"/>
</dbReference>
<protein>
    <submittedName>
        <fullName evidence="2">Uncharacterized protein</fullName>
    </submittedName>
</protein>
<accession>A0A2J7PLC7</accession>
<evidence type="ECO:0000313" key="3">
    <source>
        <dbReference type="Proteomes" id="UP000235965"/>
    </source>
</evidence>
<sequence>MAAESDGVFGMVPGSEDEQPMDLSRASRKSTRLMPPLIPISLLRSGCHHRRFVRRDTAGTKRVAIAQQMSVVKSESEEIVPEKLKHNAKDYDWTETQDSPKRSRLCSENGWVGPARLDRARSVPQLTPLPSLQRHKSLSESRIPVAAAEAEAKANAGEEAFPSWGADSPSEHLSEEDLRQRLQFADNDALLKSSWIYIGYYSQMLHRFQAQELLRQLALQHQRDSPDEQIEGMAASATSKASNPSEDTCDMKRRQARPLTGKHVRPGTGASPATLLSLRRKIQARQQQHDGQQLHK</sequence>
<evidence type="ECO:0000313" key="2">
    <source>
        <dbReference type="EMBL" id="PNF17128.1"/>
    </source>
</evidence>
<dbReference type="EMBL" id="NEVH01024426">
    <property type="protein sequence ID" value="PNF17128.1"/>
    <property type="molecule type" value="Genomic_DNA"/>
</dbReference>
<dbReference type="OrthoDB" id="8186792at2759"/>
<comment type="caution">
    <text evidence="2">The sequence shown here is derived from an EMBL/GenBank/DDBJ whole genome shotgun (WGS) entry which is preliminary data.</text>
</comment>
<organism evidence="2 3">
    <name type="scientific">Cryptotermes secundus</name>
    <dbReference type="NCBI Taxonomy" id="105785"/>
    <lineage>
        <taxon>Eukaryota</taxon>
        <taxon>Metazoa</taxon>
        <taxon>Ecdysozoa</taxon>
        <taxon>Arthropoda</taxon>
        <taxon>Hexapoda</taxon>
        <taxon>Insecta</taxon>
        <taxon>Pterygota</taxon>
        <taxon>Neoptera</taxon>
        <taxon>Polyneoptera</taxon>
        <taxon>Dictyoptera</taxon>
        <taxon>Blattodea</taxon>
        <taxon>Blattoidea</taxon>
        <taxon>Termitoidae</taxon>
        <taxon>Kalotermitidae</taxon>
        <taxon>Cryptotermitinae</taxon>
        <taxon>Cryptotermes</taxon>
    </lineage>
</organism>
<gene>
    <name evidence="2" type="ORF">B7P43_G09090</name>
</gene>
<dbReference type="AlphaFoldDB" id="A0A2J7PLC7"/>
<feature type="region of interest" description="Disordered" evidence="1">
    <location>
        <begin position="1"/>
        <end position="21"/>
    </location>
</feature>
<name>A0A2J7PLC7_9NEOP</name>
<feature type="compositionally biased region" description="Basic residues" evidence="1">
    <location>
        <begin position="254"/>
        <end position="265"/>
    </location>
</feature>
<keyword evidence="3" id="KW-1185">Reference proteome</keyword>
<feature type="compositionally biased region" description="Polar residues" evidence="1">
    <location>
        <begin position="284"/>
        <end position="296"/>
    </location>
</feature>
<feature type="compositionally biased region" description="Polar residues" evidence="1">
    <location>
        <begin position="236"/>
        <end position="246"/>
    </location>
</feature>
<proteinExistence type="predicted"/>
<feature type="region of interest" description="Disordered" evidence="1">
    <location>
        <begin position="154"/>
        <end position="174"/>
    </location>
</feature>